<name>A0A0J9UU38_FUSO4</name>
<dbReference type="Proteomes" id="UP000009097">
    <property type="component" value="Unassembled WGS sequence"/>
</dbReference>
<reference evidence="2" key="1">
    <citation type="submission" date="2007-04" db="EMBL/GenBank/DDBJ databases">
        <authorList>
            <consortium name="The Broad Institute Genome Sequencing Platform"/>
            <person name="Birren B."/>
            <person name="Lander E."/>
            <person name="Galagan J."/>
            <person name="Nusbaum C."/>
            <person name="Devon K."/>
            <person name="Ma L.-J."/>
            <person name="Jaffe D."/>
            <person name="Butler J."/>
            <person name="Alvarez P."/>
            <person name="Gnerre S."/>
            <person name="Grabherr M."/>
            <person name="Kleber M."/>
            <person name="Mauceli E."/>
            <person name="Brockman W."/>
            <person name="MacCallum I.A."/>
            <person name="Young S."/>
            <person name="LaButti K."/>
            <person name="DeCaprio D."/>
            <person name="Crawford M."/>
            <person name="Koehrsen M."/>
            <person name="Engels R."/>
            <person name="Montgomery P."/>
            <person name="Pearson M."/>
            <person name="Howarth C."/>
            <person name="Larson L."/>
            <person name="White J."/>
            <person name="O'Leary S."/>
            <person name="Kodira C."/>
            <person name="Zeng Q."/>
            <person name="Yandava C."/>
            <person name="Alvarado L."/>
            <person name="Kistler C."/>
            <person name="Shim W.-B."/>
            <person name="Kang S."/>
            <person name="Woloshuk C."/>
        </authorList>
    </citation>
    <scope>NUCLEOTIDE SEQUENCE</scope>
    <source>
        <strain evidence="2">4287</strain>
    </source>
</reference>
<dbReference type="AlphaFoldDB" id="A0A0J9UU38"/>
<dbReference type="EMBL" id="DS231700">
    <property type="protein sequence ID" value="KNB01921.1"/>
    <property type="molecule type" value="Genomic_DNA"/>
</dbReference>
<dbReference type="KEGG" id="fox:FOXG_18970"/>
<dbReference type="VEuPathDB" id="FungiDB:FOXG_18970"/>
<feature type="region of interest" description="Disordered" evidence="1">
    <location>
        <begin position="1"/>
        <end position="21"/>
    </location>
</feature>
<sequence length="32" mass="3580">MRNLYTNEDEKPSPGNKVWTGGLCEAISQPLM</sequence>
<reference evidence="2" key="2">
    <citation type="journal article" date="2010" name="Nature">
        <title>Comparative genomics reveals mobile pathogenicity chromosomes in Fusarium.</title>
        <authorList>
            <person name="Ma L.J."/>
            <person name="van der Does H.C."/>
            <person name="Borkovich K.A."/>
            <person name="Coleman J.J."/>
            <person name="Daboussi M.J."/>
            <person name="Di Pietro A."/>
            <person name="Dufresne M."/>
            <person name="Freitag M."/>
            <person name="Grabherr M."/>
            <person name="Henrissat B."/>
            <person name="Houterman P.M."/>
            <person name="Kang S."/>
            <person name="Shim W.B."/>
            <person name="Woloshuk C."/>
            <person name="Xie X."/>
            <person name="Xu J.R."/>
            <person name="Antoniw J."/>
            <person name="Baker S.E."/>
            <person name="Bluhm B.H."/>
            <person name="Breakspear A."/>
            <person name="Brown D.W."/>
            <person name="Butchko R.A."/>
            <person name="Chapman S."/>
            <person name="Coulson R."/>
            <person name="Coutinho P.M."/>
            <person name="Danchin E.G."/>
            <person name="Diener A."/>
            <person name="Gale L.R."/>
            <person name="Gardiner D.M."/>
            <person name="Goff S."/>
            <person name="Hammond-Kosack K.E."/>
            <person name="Hilburn K."/>
            <person name="Hua-Van A."/>
            <person name="Jonkers W."/>
            <person name="Kazan K."/>
            <person name="Kodira C.D."/>
            <person name="Koehrsen M."/>
            <person name="Kumar L."/>
            <person name="Lee Y.H."/>
            <person name="Li L."/>
            <person name="Manners J.M."/>
            <person name="Miranda-Saavedra D."/>
            <person name="Mukherjee M."/>
            <person name="Park G."/>
            <person name="Park J."/>
            <person name="Park S.Y."/>
            <person name="Proctor R.H."/>
            <person name="Regev A."/>
            <person name="Ruiz-Roldan M.C."/>
            <person name="Sain D."/>
            <person name="Sakthikumar S."/>
            <person name="Sykes S."/>
            <person name="Schwartz D.C."/>
            <person name="Turgeon B.G."/>
            <person name="Wapinski I."/>
            <person name="Yoder O."/>
            <person name="Young S."/>
            <person name="Zeng Q."/>
            <person name="Zhou S."/>
            <person name="Galagan J."/>
            <person name="Cuomo C.A."/>
            <person name="Kistler H.C."/>
            <person name="Rep M."/>
        </authorList>
    </citation>
    <scope>NUCLEOTIDE SEQUENCE [LARGE SCALE GENOMIC DNA]</scope>
    <source>
        <strain evidence="2">4287</strain>
    </source>
</reference>
<evidence type="ECO:0000256" key="1">
    <source>
        <dbReference type="SAM" id="MobiDB-lite"/>
    </source>
</evidence>
<protein>
    <submittedName>
        <fullName evidence="2">Uncharacterized protein</fullName>
    </submittedName>
</protein>
<dbReference type="GeneID" id="28959676"/>
<dbReference type="RefSeq" id="XP_018239966.1">
    <property type="nucleotide sequence ID" value="XM_018399123.1"/>
</dbReference>
<proteinExistence type="predicted"/>
<organism evidence="2 3">
    <name type="scientific">Fusarium oxysporum f. sp. lycopersici (strain 4287 / CBS 123668 / FGSC 9935 / NRRL 34936)</name>
    <name type="common">Fusarium vascular wilt of tomato</name>
    <dbReference type="NCBI Taxonomy" id="426428"/>
    <lineage>
        <taxon>Eukaryota</taxon>
        <taxon>Fungi</taxon>
        <taxon>Dikarya</taxon>
        <taxon>Ascomycota</taxon>
        <taxon>Pezizomycotina</taxon>
        <taxon>Sordariomycetes</taxon>
        <taxon>Hypocreomycetidae</taxon>
        <taxon>Hypocreales</taxon>
        <taxon>Nectriaceae</taxon>
        <taxon>Fusarium</taxon>
        <taxon>Fusarium oxysporum species complex</taxon>
    </lineage>
</organism>
<gene>
    <name evidence="2" type="ORF">FOXG_18970</name>
</gene>
<evidence type="ECO:0000313" key="3">
    <source>
        <dbReference type="Proteomes" id="UP000009097"/>
    </source>
</evidence>
<accession>A0A0J9UU38</accession>
<evidence type="ECO:0000313" key="2">
    <source>
        <dbReference type="EMBL" id="KNB01921.1"/>
    </source>
</evidence>